<dbReference type="PROSITE" id="PS51352">
    <property type="entry name" value="THIOREDOXIN_2"/>
    <property type="match status" value="1"/>
</dbReference>
<dbReference type="PROSITE" id="PS00194">
    <property type="entry name" value="THIOREDOXIN_1"/>
    <property type="match status" value="1"/>
</dbReference>
<feature type="region of interest" description="Disordered" evidence="1">
    <location>
        <begin position="19"/>
        <end position="47"/>
    </location>
</feature>
<evidence type="ECO:0000259" key="2">
    <source>
        <dbReference type="PROSITE" id="PS51352"/>
    </source>
</evidence>
<dbReference type="PRINTS" id="PR00421">
    <property type="entry name" value="THIOREDOXIN"/>
</dbReference>
<dbReference type="PANTHER" id="PTHR10438:SF463">
    <property type="entry name" value="THIOREDOXIN"/>
    <property type="match status" value="1"/>
</dbReference>
<sequence length="189" mass="21247">MGNGYSNSQFRMVPFNRTAAAQKQPSVNSAFHSPTPNKPLADSAFHSPTPNQPLAISGFHSSTPNKPLAISDFHSSTPNKPLVTAFHSSSQWKNHFNESKKSNKLMVIYFTATWCGPCKIMEPAINEMAEQYRDVEFVKIDTDELFDVAEEFEVQTMPTFILVKGEKVFERIKGAQKEVLRATILKHKN</sequence>
<dbReference type="Pfam" id="PF00085">
    <property type="entry name" value="Thioredoxin"/>
    <property type="match status" value="1"/>
</dbReference>
<keyword evidence="4" id="KW-1185">Reference proteome</keyword>
<dbReference type="PANTHER" id="PTHR10438">
    <property type="entry name" value="THIOREDOXIN"/>
    <property type="match status" value="1"/>
</dbReference>
<dbReference type="SUPFAM" id="SSF52833">
    <property type="entry name" value="Thioredoxin-like"/>
    <property type="match status" value="1"/>
</dbReference>
<accession>A0AAV0GFD2</accession>
<protein>
    <recommendedName>
        <fullName evidence="2">Thioredoxin domain-containing protein</fullName>
    </recommendedName>
</protein>
<feature type="compositionally biased region" description="Polar residues" evidence="1">
    <location>
        <begin position="19"/>
        <end position="35"/>
    </location>
</feature>
<organism evidence="3 4">
    <name type="scientific">Cuscuta epithymum</name>
    <dbReference type="NCBI Taxonomy" id="186058"/>
    <lineage>
        <taxon>Eukaryota</taxon>
        <taxon>Viridiplantae</taxon>
        <taxon>Streptophyta</taxon>
        <taxon>Embryophyta</taxon>
        <taxon>Tracheophyta</taxon>
        <taxon>Spermatophyta</taxon>
        <taxon>Magnoliopsida</taxon>
        <taxon>eudicotyledons</taxon>
        <taxon>Gunneridae</taxon>
        <taxon>Pentapetalae</taxon>
        <taxon>asterids</taxon>
        <taxon>lamiids</taxon>
        <taxon>Solanales</taxon>
        <taxon>Convolvulaceae</taxon>
        <taxon>Cuscuteae</taxon>
        <taxon>Cuscuta</taxon>
        <taxon>Cuscuta subgen. Cuscuta</taxon>
    </lineage>
</organism>
<dbReference type="InterPro" id="IPR017937">
    <property type="entry name" value="Thioredoxin_CS"/>
</dbReference>
<dbReference type="InterPro" id="IPR050620">
    <property type="entry name" value="Thioredoxin_H-type-like"/>
</dbReference>
<comment type="caution">
    <text evidence="3">The sequence shown here is derived from an EMBL/GenBank/DDBJ whole genome shotgun (WGS) entry which is preliminary data.</text>
</comment>
<dbReference type="AlphaFoldDB" id="A0AAV0GFD2"/>
<dbReference type="InterPro" id="IPR013766">
    <property type="entry name" value="Thioredoxin_domain"/>
</dbReference>
<evidence type="ECO:0000313" key="3">
    <source>
        <dbReference type="EMBL" id="CAH9146669.1"/>
    </source>
</evidence>
<name>A0AAV0GFD2_9ASTE</name>
<proteinExistence type="predicted"/>
<feature type="domain" description="Thioredoxin" evidence="2">
    <location>
        <begin position="71"/>
        <end position="189"/>
    </location>
</feature>
<evidence type="ECO:0000313" key="4">
    <source>
        <dbReference type="Proteomes" id="UP001152523"/>
    </source>
</evidence>
<dbReference type="CDD" id="cd02947">
    <property type="entry name" value="TRX_family"/>
    <property type="match status" value="1"/>
</dbReference>
<evidence type="ECO:0000256" key="1">
    <source>
        <dbReference type="SAM" id="MobiDB-lite"/>
    </source>
</evidence>
<reference evidence="3" key="1">
    <citation type="submission" date="2022-07" db="EMBL/GenBank/DDBJ databases">
        <authorList>
            <person name="Macas J."/>
            <person name="Novak P."/>
            <person name="Neumann P."/>
        </authorList>
    </citation>
    <scope>NUCLEOTIDE SEQUENCE</scope>
</reference>
<dbReference type="EMBL" id="CAMAPF010001109">
    <property type="protein sequence ID" value="CAH9146669.1"/>
    <property type="molecule type" value="Genomic_DNA"/>
</dbReference>
<dbReference type="InterPro" id="IPR036249">
    <property type="entry name" value="Thioredoxin-like_sf"/>
</dbReference>
<dbReference type="Gene3D" id="3.40.30.10">
    <property type="entry name" value="Glutaredoxin"/>
    <property type="match status" value="1"/>
</dbReference>
<dbReference type="Proteomes" id="UP001152523">
    <property type="component" value="Unassembled WGS sequence"/>
</dbReference>
<gene>
    <name evidence="3" type="ORF">CEPIT_LOCUS43161</name>
</gene>